<accession>A0AAE1QY18</accession>
<keyword evidence="2" id="KW-1185">Reference proteome</keyword>
<evidence type="ECO:0000313" key="2">
    <source>
        <dbReference type="Proteomes" id="UP001291623"/>
    </source>
</evidence>
<sequence length="108" mass="11753">MCGPLNLLGFVFTNPQAAIKRHPEKGGDLKRLSLLREKKLMPSSANYGNLLHFMGPLGILESRIGSSILLTDVNTGINLSSLLIIRKGEEDIDGVECDNSRKDLAAYA</sequence>
<protein>
    <submittedName>
        <fullName evidence="1">Uncharacterized protein</fullName>
    </submittedName>
</protein>
<gene>
    <name evidence="1" type="ORF">RND71_040109</name>
</gene>
<reference evidence="1" key="1">
    <citation type="submission" date="2023-12" db="EMBL/GenBank/DDBJ databases">
        <title>Genome assembly of Anisodus tanguticus.</title>
        <authorList>
            <person name="Wang Y.-J."/>
        </authorList>
    </citation>
    <scope>NUCLEOTIDE SEQUENCE</scope>
    <source>
        <strain evidence="1">KB-2021</strain>
        <tissue evidence="1">Leaf</tissue>
    </source>
</reference>
<dbReference type="Proteomes" id="UP001291623">
    <property type="component" value="Unassembled WGS sequence"/>
</dbReference>
<comment type="caution">
    <text evidence="1">The sequence shown here is derived from an EMBL/GenBank/DDBJ whole genome shotgun (WGS) entry which is preliminary data.</text>
</comment>
<evidence type="ECO:0000313" key="1">
    <source>
        <dbReference type="EMBL" id="KAK4341608.1"/>
    </source>
</evidence>
<name>A0AAE1QY18_9SOLA</name>
<dbReference type="AlphaFoldDB" id="A0AAE1QY18"/>
<organism evidence="1 2">
    <name type="scientific">Anisodus tanguticus</name>
    <dbReference type="NCBI Taxonomy" id="243964"/>
    <lineage>
        <taxon>Eukaryota</taxon>
        <taxon>Viridiplantae</taxon>
        <taxon>Streptophyta</taxon>
        <taxon>Embryophyta</taxon>
        <taxon>Tracheophyta</taxon>
        <taxon>Spermatophyta</taxon>
        <taxon>Magnoliopsida</taxon>
        <taxon>eudicotyledons</taxon>
        <taxon>Gunneridae</taxon>
        <taxon>Pentapetalae</taxon>
        <taxon>asterids</taxon>
        <taxon>lamiids</taxon>
        <taxon>Solanales</taxon>
        <taxon>Solanaceae</taxon>
        <taxon>Solanoideae</taxon>
        <taxon>Hyoscyameae</taxon>
        <taxon>Anisodus</taxon>
    </lineage>
</organism>
<dbReference type="EMBL" id="JAVYJV010000022">
    <property type="protein sequence ID" value="KAK4341608.1"/>
    <property type="molecule type" value="Genomic_DNA"/>
</dbReference>
<proteinExistence type="predicted"/>